<dbReference type="InterPro" id="IPR002815">
    <property type="entry name" value="Spo11/TopoVI_A"/>
</dbReference>
<dbReference type="HOGENOM" id="CLU_037229_1_2_1"/>
<dbReference type="InterPro" id="IPR036078">
    <property type="entry name" value="Spo11/TopoVI_A_sf"/>
</dbReference>
<evidence type="ECO:0000256" key="8">
    <source>
        <dbReference type="ARBA" id="ARBA00023125"/>
    </source>
</evidence>
<evidence type="ECO:0000256" key="7">
    <source>
        <dbReference type="ARBA" id="ARBA00023029"/>
    </source>
</evidence>
<protein>
    <recommendedName>
        <fullName evidence="4">DNA topoisomerase (ATP-hydrolyzing)</fullName>
        <ecNumber evidence="4">5.6.2.2</ecNumber>
    </recommendedName>
</protein>
<dbReference type="GO" id="GO:0000228">
    <property type="term" value="C:nuclear chromosome"/>
    <property type="evidence" value="ECO:0000318"/>
    <property type="project" value="GO_Central"/>
</dbReference>
<keyword evidence="9 10" id="KW-0413">Isomerase</keyword>
<dbReference type="GO" id="GO:0003677">
    <property type="term" value="F:DNA binding"/>
    <property type="evidence" value="ECO:0000318"/>
    <property type="project" value="GO_Central"/>
</dbReference>
<feature type="domain" description="Spo11/DNA topoisomerase VI subunit A N-terminal" evidence="11">
    <location>
        <begin position="76"/>
        <end position="140"/>
    </location>
</feature>
<dbReference type="Gene3D" id="3.40.1360.10">
    <property type="match status" value="1"/>
</dbReference>
<evidence type="ECO:0000256" key="9">
    <source>
        <dbReference type="ARBA" id="ARBA00023235"/>
    </source>
</evidence>
<evidence type="ECO:0000256" key="1">
    <source>
        <dbReference type="ARBA" id="ARBA00000185"/>
    </source>
</evidence>
<dbReference type="EMBL" id="KI397142">
    <property type="protein sequence ID" value="ERM96492.1"/>
    <property type="molecule type" value="Genomic_DNA"/>
</dbReference>
<name>W1NKX6_AMBTC</name>
<organism evidence="13 14">
    <name type="scientific">Amborella trichopoda</name>
    <dbReference type="NCBI Taxonomy" id="13333"/>
    <lineage>
        <taxon>Eukaryota</taxon>
        <taxon>Viridiplantae</taxon>
        <taxon>Streptophyta</taxon>
        <taxon>Embryophyta</taxon>
        <taxon>Tracheophyta</taxon>
        <taxon>Spermatophyta</taxon>
        <taxon>Magnoliopsida</taxon>
        <taxon>Amborellales</taxon>
        <taxon>Amborellaceae</taxon>
        <taxon>Amborella</taxon>
    </lineage>
</organism>
<dbReference type="CDD" id="cd00223">
    <property type="entry name" value="TOPRIM_TopoIIB_SPO"/>
    <property type="match status" value="1"/>
</dbReference>
<dbReference type="SUPFAM" id="SSF56726">
    <property type="entry name" value="DNA topoisomerase IV, alpha subunit"/>
    <property type="match status" value="1"/>
</dbReference>
<keyword evidence="14" id="KW-1185">Reference proteome</keyword>
<dbReference type="GO" id="GO:0003918">
    <property type="term" value="F:DNA topoisomerase type II (double strand cut, ATP-hydrolyzing) activity"/>
    <property type="evidence" value="ECO:0007669"/>
    <property type="project" value="UniProtKB-UniRule"/>
</dbReference>
<feature type="active site" description="O-(5'-phospho-DNA)-tyrosine intermediate" evidence="10">
    <location>
        <position position="105"/>
    </location>
</feature>
<evidence type="ECO:0000256" key="5">
    <source>
        <dbReference type="ARBA" id="ARBA00022723"/>
    </source>
</evidence>
<sequence length="365" mass="41568">MITKFLVFQVRARIEATILKFLHLLASPTPTVADLPLIARRSKNARFRHSLFGDVTSIYLSQSLCRISLMKINVAKTFIRVWKVLELCFQLLVHGKQVTQRELFYKLLSSSPKYFDSQVQVNKSVQDVVSLLCCSRNSLGLMPSSRGTVVGRLLIQEENQEIVDCSLLGPAGQAITGNLHLLENFVFQSNARYIFVIEKDAIFQRLAEDRIFNHIPSILVTAKGYPDIATRVFLHRLSKIFPTLPILALVDWNPAGLAILCTYKFGSIGMGLEAYRYACDVKWLGLRSDDLMLVPQDSKVMMKTRDLQIAKSLMSSDMLQDHKYKEELRAMIQGGQRVEIEALYAHGYEFLGRYMVTKVVQDDYF</sequence>
<evidence type="ECO:0000313" key="13">
    <source>
        <dbReference type="EMBL" id="ERM96492.1"/>
    </source>
</evidence>
<keyword evidence="5" id="KW-0479">Metal-binding</keyword>
<dbReference type="Pfam" id="PF04406">
    <property type="entry name" value="TP6A_N"/>
    <property type="match status" value="1"/>
</dbReference>
<dbReference type="InterPro" id="IPR034136">
    <property type="entry name" value="TOPRIM_Topo6A/Spo11"/>
</dbReference>
<evidence type="ECO:0000259" key="12">
    <source>
        <dbReference type="Pfam" id="PF21180"/>
    </source>
</evidence>
<dbReference type="FunFam" id="1.10.10.10:FF:000487">
    <property type="entry name" value="Meiotic recombination protein SPO11-2"/>
    <property type="match status" value="1"/>
</dbReference>
<evidence type="ECO:0000256" key="4">
    <source>
        <dbReference type="ARBA" id="ARBA00012895"/>
    </source>
</evidence>
<dbReference type="EC" id="5.6.2.2" evidence="4"/>
<feature type="domain" description="Topoisomerase 6 subunit A/Spo11 TOPRIM" evidence="12">
    <location>
        <begin position="193"/>
        <end position="358"/>
    </location>
</feature>
<evidence type="ECO:0000259" key="11">
    <source>
        <dbReference type="Pfam" id="PF04406"/>
    </source>
</evidence>
<keyword evidence="8 10" id="KW-0238">DNA-binding</keyword>
<dbReference type="Gene3D" id="1.10.10.10">
    <property type="entry name" value="Winged helix-like DNA-binding domain superfamily/Winged helix DNA-binding domain"/>
    <property type="match status" value="1"/>
</dbReference>
<keyword evidence="7 10" id="KW-0799">Topoisomerase</keyword>
<comment type="catalytic activity">
    <reaction evidence="1 10">
        <text>ATP-dependent breakage, passage and rejoining of double-stranded DNA.</text>
        <dbReference type="EC" id="5.6.2.2"/>
    </reaction>
</comment>
<gene>
    <name evidence="13" type="ORF">AMTR_s00001p00260080</name>
</gene>
<comment type="similarity">
    <text evidence="3 10">Belongs to the TOP6A family.</text>
</comment>
<dbReference type="Gramene" id="ERM96492">
    <property type="protein sequence ID" value="ERM96492"/>
    <property type="gene ID" value="AMTR_s00001p00260080"/>
</dbReference>
<comment type="cofactor">
    <cofactor evidence="2">
        <name>Mg(2+)</name>
        <dbReference type="ChEBI" id="CHEBI:18420"/>
    </cofactor>
</comment>
<dbReference type="InterPro" id="IPR036388">
    <property type="entry name" value="WH-like_DNA-bd_sf"/>
</dbReference>
<dbReference type="AlphaFoldDB" id="W1NKX6"/>
<dbReference type="PANTHER" id="PTHR10848:SF0">
    <property type="entry name" value="MEIOTIC RECOMBINATION PROTEIN SPO11"/>
    <property type="match status" value="1"/>
</dbReference>
<dbReference type="GO" id="GO:0046872">
    <property type="term" value="F:metal ion binding"/>
    <property type="evidence" value="ECO:0007669"/>
    <property type="project" value="UniProtKB-KW"/>
</dbReference>
<dbReference type="InterPro" id="IPR013049">
    <property type="entry name" value="Spo11/TopoVI_A_N"/>
</dbReference>
<proteinExistence type="inferred from homology"/>
<evidence type="ECO:0000256" key="10">
    <source>
        <dbReference type="PROSITE-ProRule" id="PRU01385"/>
    </source>
</evidence>
<accession>W1NKX6</accession>
<dbReference type="OMA" id="CNVKWIG"/>
<evidence type="ECO:0000256" key="6">
    <source>
        <dbReference type="ARBA" id="ARBA00022842"/>
    </source>
</evidence>
<dbReference type="GO" id="GO:0000706">
    <property type="term" value="P:meiotic DNA double-strand break processing"/>
    <property type="evidence" value="ECO:0000318"/>
    <property type="project" value="GO_Central"/>
</dbReference>
<dbReference type="STRING" id="13333.W1NKX6"/>
<dbReference type="GO" id="GO:0005524">
    <property type="term" value="F:ATP binding"/>
    <property type="evidence" value="ECO:0007669"/>
    <property type="project" value="InterPro"/>
</dbReference>
<dbReference type="GO" id="GO:0042138">
    <property type="term" value="P:meiotic DNA double-strand break formation"/>
    <property type="evidence" value="ECO:0000318"/>
    <property type="project" value="GO_Central"/>
</dbReference>
<dbReference type="GO" id="GO:0007131">
    <property type="term" value="P:reciprocal meiotic recombination"/>
    <property type="evidence" value="ECO:0000318"/>
    <property type="project" value="GO_Central"/>
</dbReference>
<dbReference type="PROSITE" id="PS52041">
    <property type="entry name" value="TOPO_IIB"/>
    <property type="match status" value="1"/>
</dbReference>
<evidence type="ECO:0000256" key="3">
    <source>
        <dbReference type="ARBA" id="ARBA00006559"/>
    </source>
</evidence>
<keyword evidence="6" id="KW-0460">Magnesium</keyword>
<dbReference type="Pfam" id="PF21180">
    <property type="entry name" value="TOP6A-Spo11_Toprim"/>
    <property type="match status" value="1"/>
</dbReference>
<dbReference type="eggNOG" id="KOG2795">
    <property type="taxonomic scope" value="Eukaryota"/>
</dbReference>
<evidence type="ECO:0000256" key="2">
    <source>
        <dbReference type="ARBA" id="ARBA00001946"/>
    </source>
</evidence>
<evidence type="ECO:0000313" key="14">
    <source>
        <dbReference type="Proteomes" id="UP000017836"/>
    </source>
</evidence>
<dbReference type="Proteomes" id="UP000017836">
    <property type="component" value="Unassembled WGS sequence"/>
</dbReference>
<dbReference type="PRINTS" id="PR01550">
    <property type="entry name" value="TOP6AFAMILY"/>
</dbReference>
<dbReference type="PANTHER" id="PTHR10848">
    <property type="entry name" value="MEIOTIC RECOMBINATION PROTEIN SPO11"/>
    <property type="match status" value="1"/>
</dbReference>
<reference evidence="14" key="1">
    <citation type="journal article" date="2013" name="Science">
        <title>The Amborella genome and the evolution of flowering plants.</title>
        <authorList>
            <consortium name="Amborella Genome Project"/>
        </authorList>
    </citation>
    <scope>NUCLEOTIDE SEQUENCE [LARGE SCALE GENOMIC DNA]</scope>
</reference>